<dbReference type="InterPro" id="IPR028055">
    <property type="entry name" value="YidC/Oxa/ALB_C"/>
</dbReference>
<keyword evidence="8 12" id="KW-0472">Membrane</keyword>
<keyword evidence="2 12" id="KW-0813">Transport</keyword>
<name>A0ABQ5NM71_9BACI</name>
<comment type="function">
    <text evidence="12">Required for the insertion and/or proper folding and/or complex formation of integral membrane proteins into the membrane. Involved in integration of membrane proteins that insert both dependently and independently of the Sec translocase complex, as well as at least some lipoproteins.</text>
</comment>
<organism evidence="14 15">
    <name type="scientific">Lysinibacillus piscis</name>
    <dbReference type="NCBI Taxonomy" id="2518931"/>
    <lineage>
        <taxon>Bacteria</taxon>
        <taxon>Bacillati</taxon>
        <taxon>Bacillota</taxon>
        <taxon>Bacilli</taxon>
        <taxon>Bacillales</taxon>
        <taxon>Bacillaceae</taxon>
        <taxon>Lysinibacillus</taxon>
    </lineage>
</organism>
<proteinExistence type="inferred from homology"/>
<protein>
    <recommendedName>
        <fullName evidence="12">Membrane protein insertase YidC</fullName>
    </recommendedName>
    <alternativeName>
        <fullName evidence="12">Foldase YidC</fullName>
    </alternativeName>
    <alternativeName>
        <fullName evidence="12">Membrane integrase YidC</fullName>
    </alternativeName>
    <alternativeName>
        <fullName evidence="12">Membrane protein YidC</fullName>
    </alternativeName>
</protein>
<feature type="transmembrane region" description="Helical" evidence="12">
    <location>
        <begin position="49"/>
        <end position="74"/>
    </location>
</feature>
<comment type="similarity">
    <text evidence="12">Belongs to the OXA1/ALB3/YidC family. Type 2 subfamily.</text>
</comment>
<evidence type="ECO:0000256" key="7">
    <source>
        <dbReference type="ARBA" id="ARBA00022989"/>
    </source>
</evidence>
<evidence type="ECO:0000256" key="11">
    <source>
        <dbReference type="ARBA" id="ARBA00023288"/>
    </source>
</evidence>
<evidence type="ECO:0000256" key="5">
    <source>
        <dbReference type="ARBA" id="ARBA00022729"/>
    </source>
</evidence>
<keyword evidence="5 12" id="KW-0732">Signal</keyword>
<evidence type="ECO:0000256" key="2">
    <source>
        <dbReference type="ARBA" id="ARBA00022448"/>
    </source>
</evidence>
<keyword evidence="6 12" id="KW-0653">Protein transport</keyword>
<accession>A0ABQ5NM71</accession>
<comment type="subcellular location">
    <subcellularLocation>
        <location evidence="1 12">Cell membrane</location>
        <topology evidence="1 12">Multi-pass membrane protein</topology>
    </subcellularLocation>
</comment>
<gene>
    <name evidence="14" type="primary">yidC1</name>
    <name evidence="12" type="synonym">yidC</name>
    <name evidence="14" type="ORF">LYSBPC_25440</name>
</gene>
<dbReference type="RefSeq" id="WP_264989187.1">
    <property type="nucleotide sequence ID" value="NZ_BRZA01000003.1"/>
</dbReference>
<evidence type="ECO:0000256" key="1">
    <source>
        <dbReference type="ARBA" id="ARBA00004651"/>
    </source>
</evidence>
<evidence type="ECO:0000256" key="8">
    <source>
        <dbReference type="ARBA" id="ARBA00023136"/>
    </source>
</evidence>
<dbReference type="InterPro" id="IPR001708">
    <property type="entry name" value="YidC/ALB3/OXA1/COX18"/>
</dbReference>
<dbReference type="EMBL" id="BRZA01000003">
    <property type="protein sequence ID" value="GLC89417.1"/>
    <property type="molecule type" value="Genomic_DNA"/>
</dbReference>
<dbReference type="InterPro" id="IPR023060">
    <property type="entry name" value="YidC/YidC1/YidC2_Firmicutes"/>
</dbReference>
<evidence type="ECO:0000256" key="6">
    <source>
        <dbReference type="ARBA" id="ARBA00022927"/>
    </source>
</evidence>
<keyword evidence="3 12" id="KW-1003">Cell membrane</keyword>
<dbReference type="Pfam" id="PF02096">
    <property type="entry name" value="60KD_IMP"/>
    <property type="match status" value="1"/>
</dbReference>
<feature type="domain" description="Membrane insertase YidC/Oxa/ALB C-terminal" evidence="13">
    <location>
        <begin position="54"/>
        <end position="240"/>
    </location>
</feature>
<dbReference type="HAMAP" id="MF_01811">
    <property type="entry name" value="YidC_type2"/>
    <property type="match status" value="1"/>
</dbReference>
<dbReference type="InterPro" id="IPR047196">
    <property type="entry name" value="YidC_ALB_C"/>
</dbReference>
<dbReference type="Proteomes" id="UP001065593">
    <property type="component" value="Unassembled WGS sequence"/>
</dbReference>
<evidence type="ECO:0000256" key="10">
    <source>
        <dbReference type="ARBA" id="ARBA00023186"/>
    </source>
</evidence>
<sequence length="253" mass="29122">MKNVKLFSLLAIATVLLSGCQSVENKEGFFYSIFVKPMEFLLEFFGHDIFAGSYGLAIIAITVLIRLVLMPIMLKNYRQQQMMKSKMDAFKPELEVVQKKMKEAKTKEEQMQHQQEMMALYKKHGINPLNMGCLPMLIQMPIIMGLYFSILYSADVKAHEFLWFSLGSPDIVMTIIAGIVYLVQARVSLWTVPEQQKAQMKMFIYISPIMIVFISMTSMAALPLYWSVGGILLILQTYIGRRYYSEHPEKVDK</sequence>
<evidence type="ECO:0000256" key="9">
    <source>
        <dbReference type="ARBA" id="ARBA00023139"/>
    </source>
</evidence>
<dbReference type="NCBIfam" id="TIGR03592">
    <property type="entry name" value="yidC_oxa1_cterm"/>
    <property type="match status" value="1"/>
</dbReference>
<evidence type="ECO:0000259" key="13">
    <source>
        <dbReference type="Pfam" id="PF02096"/>
    </source>
</evidence>
<evidence type="ECO:0000313" key="15">
    <source>
        <dbReference type="Proteomes" id="UP001065593"/>
    </source>
</evidence>
<evidence type="ECO:0000313" key="14">
    <source>
        <dbReference type="EMBL" id="GLC89417.1"/>
    </source>
</evidence>
<feature type="transmembrane region" description="Helical" evidence="12">
    <location>
        <begin position="162"/>
        <end position="183"/>
    </location>
</feature>
<comment type="caution">
    <text evidence="14">The sequence shown here is derived from an EMBL/GenBank/DDBJ whole genome shotgun (WGS) entry which is preliminary data.</text>
</comment>
<keyword evidence="15" id="KW-1185">Reference proteome</keyword>
<dbReference type="CDD" id="cd20070">
    <property type="entry name" value="5TM_YidC_Alb3"/>
    <property type="match status" value="1"/>
</dbReference>
<feature type="transmembrane region" description="Helical" evidence="12">
    <location>
        <begin position="203"/>
        <end position="226"/>
    </location>
</feature>
<keyword evidence="7 12" id="KW-1133">Transmembrane helix</keyword>
<evidence type="ECO:0000256" key="4">
    <source>
        <dbReference type="ARBA" id="ARBA00022692"/>
    </source>
</evidence>
<evidence type="ECO:0000256" key="3">
    <source>
        <dbReference type="ARBA" id="ARBA00022475"/>
    </source>
</evidence>
<keyword evidence="9" id="KW-0564">Palmitate</keyword>
<reference evidence="14" key="1">
    <citation type="submission" date="2022-08" db="EMBL/GenBank/DDBJ databases">
        <title>Draft genome sequence of Lysinibacillus sp. strain KH24.</title>
        <authorList>
            <person name="Kanbe H."/>
            <person name="Itoh H."/>
        </authorList>
    </citation>
    <scope>NUCLEOTIDE SEQUENCE</scope>
    <source>
        <strain evidence="14">KH24</strain>
    </source>
</reference>
<evidence type="ECO:0000256" key="12">
    <source>
        <dbReference type="HAMAP-Rule" id="MF_01811"/>
    </source>
</evidence>
<feature type="transmembrane region" description="Helical" evidence="12">
    <location>
        <begin position="129"/>
        <end position="150"/>
    </location>
</feature>
<keyword evidence="4 12" id="KW-0812">Transmembrane</keyword>
<keyword evidence="10 12" id="KW-0143">Chaperone</keyword>
<dbReference type="PANTHER" id="PTHR12428">
    <property type="entry name" value="OXA1"/>
    <property type="match status" value="1"/>
</dbReference>
<dbReference type="PANTHER" id="PTHR12428:SF65">
    <property type="entry name" value="CYTOCHROME C OXIDASE ASSEMBLY PROTEIN COX18, MITOCHONDRIAL"/>
    <property type="match status" value="1"/>
</dbReference>
<dbReference type="PROSITE" id="PS51257">
    <property type="entry name" value="PROKAR_LIPOPROTEIN"/>
    <property type="match status" value="1"/>
</dbReference>
<keyword evidence="11 12" id="KW-0449">Lipoprotein</keyword>